<evidence type="ECO:0000256" key="4">
    <source>
        <dbReference type="ARBA" id="ARBA00022617"/>
    </source>
</evidence>
<keyword evidence="5" id="KW-0256">Endoplasmic reticulum</keyword>
<keyword evidence="11" id="KW-0812">Transmembrane</keyword>
<evidence type="ECO:0000313" key="13">
    <source>
        <dbReference type="Proteomes" id="UP000820818"/>
    </source>
</evidence>
<dbReference type="PRINTS" id="PR00463">
    <property type="entry name" value="EP450I"/>
</dbReference>
<keyword evidence="6 9" id="KW-0408">Iron</keyword>
<evidence type="ECO:0000256" key="11">
    <source>
        <dbReference type="SAM" id="Phobius"/>
    </source>
</evidence>
<dbReference type="EMBL" id="WJBH02000002">
    <property type="protein sequence ID" value="KAI9563278.1"/>
    <property type="molecule type" value="Genomic_DNA"/>
</dbReference>
<evidence type="ECO:0000256" key="8">
    <source>
        <dbReference type="ARBA" id="ARBA00023136"/>
    </source>
</evidence>
<reference evidence="12 13" key="1">
    <citation type="submission" date="2022-05" db="EMBL/GenBank/DDBJ databases">
        <title>A multi-omics perspective on studying reproductive biology in Daphnia sinensis.</title>
        <authorList>
            <person name="Jia J."/>
        </authorList>
    </citation>
    <scope>NUCLEOTIDE SEQUENCE [LARGE SCALE GENOMIC DNA]</scope>
    <source>
        <strain evidence="12 13">WSL</strain>
    </source>
</reference>
<comment type="cofactor">
    <cofactor evidence="1 9">
        <name>heme</name>
        <dbReference type="ChEBI" id="CHEBI:30413"/>
    </cofactor>
</comment>
<keyword evidence="9 10" id="KW-0479">Metal-binding</keyword>
<keyword evidence="11" id="KW-1133">Transmembrane helix</keyword>
<keyword evidence="7 10" id="KW-0503">Monooxygenase</keyword>
<organism evidence="12 13">
    <name type="scientific">Daphnia sinensis</name>
    <dbReference type="NCBI Taxonomy" id="1820382"/>
    <lineage>
        <taxon>Eukaryota</taxon>
        <taxon>Metazoa</taxon>
        <taxon>Ecdysozoa</taxon>
        <taxon>Arthropoda</taxon>
        <taxon>Crustacea</taxon>
        <taxon>Branchiopoda</taxon>
        <taxon>Diplostraca</taxon>
        <taxon>Cladocera</taxon>
        <taxon>Anomopoda</taxon>
        <taxon>Daphniidae</taxon>
        <taxon>Daphnia</taxon>
        <taxon>Daphnia similis group</taxon>
    </lineage>
</organism>
<dbReference type="Proteomes" id="UP000820818">
    <property type="component" value="Linkage Group LG2"/>
</dbReference>
<dbReference type="InterPro" id="IPR001128">
    <property type="entry name" value="Cyt_P450"/>
</dbReference>
<comment type="similarity">
    <text evidence="3 10">Belongs to the cytochrome P450 family.</text>
</comment>
<dbReference type="GO" id="GO:0004497">
    <property type="term" value="F:monooxygenase activity"/>
    <property type="evidence" value="ECO:0007669"/>
    <property type="project" value="UniProtKB-KW"/>
</dbReference>
<evidence type="ECO:0000256" key="7">
    <source>
        <dbReference type="ARBA" id="ARBA00023033"/>
    </source>
</evidence>
<comment type="caution">
    <text evidence="12">The sequence shown here is derived from an EMBL/GenBank/DDBJ whole genome shotgun (WGS) entry which is preliminary data.</text>
</comment>
<protein>
    <submittedName>
        <fullName evidence="12">Uncharacterized protein</fullName>
    </submittedName>
</protein>
<evidence type="ECO:0000256" key="9">
    <source>
        <dbReference type="PIRSR" id="PIRSR602401-1"/>
    </source>
</evidence>
<proteinExistence type="inferred from homology"/>
<dbReference type="Pfam" id="PF00067">
    <property type="entry name" value="p450"/>
    <property type="match status" value="1"/>
</dbReference>
<sequence length="536" mass="62388">MFGTDIWRIKWSTWFIPVIVPIIWYCVWIRSRFVRLVNKLPGPKQFPLLGNLLELSVDYDEFLRILTSDWVKKYGSIYRAWLTVHPVIFIASPELLEPILGSHSLISKPKEYQLLKAFIGNSLALITGDRWKIRRRLLTPAFHIQHVNNFVTIFNEKSVDTARQMEHALDVHDELDVFPIMTQCALDILCESSIGRKTRSQEEKDLYFQNLHKVQLVFMERIVKPWLGIDWLFQLTNLGRLNKHYVAAARSFTDLVIRDRRAWLKMKLEKYRNRGALQETQDDIVNQEEHLYQSRERPALLDILLKASEEGEMISEDDIKDEVNLFMVAGHETTAITLSMCLYLLAKHPEQQNLAMKELRQVFGESTRPCSIHDLSQLRYLECCLKETLRLYTPVPFIMRYLTVDVQTGDYTLPKGATVALMLYSMHRNPLFYPDPESFKPERFLSENNITRHQYAFIPFSAGPRSCIGQKFAMLKLQVCLANWLRRFHFSVKDPSAPLFVPSVEVTLKPKHGVHLVIKKRSAKSMKTAMSPATAF</sequence>
<evidence type="ECO:0000256" key="6">
    <source>
        <dbReference type="ARBA" id="ARBA00023004"/>
    </source>
</evidence>
<dbReference type="CDD" id="cd20628">
    <property type="entry name" value="CYP4"/>
    <property type="match status" value="1"/>
</dbReference>
<keyword evidence="4 9" id="KW-0349">Heme</keyword>
<dbReference type="PROSITE" id="PS00086">
    <property type="entry name" value="CYTOCHROME_P450"/>
    <property type="match status" value="1"/>
</dbReference>
<dbReference type="PANTHER" id="PTHR24291:SF189">
    <property type="entry name" value="CYTOCHROME P450 4C3-RELATED"/>
    <property type="match status" value="1"/>
</dbReference>
<evidence type="ECO:0000256" key="1">
    <source>
        <dbReference type="ARBA" id="ARBA00001971"/>
    </source>
</evidence>
<evidence type="ECO:0000313" key="12">
    <source>
        <dbReference type="EMBL" id="KAI9563278.1"/>
    </source>
</evidence>
<dbReference type="Gene3D" id="1.10.630.10">
    <property type="entry name" value="Cytochrome P450"/>
    <property type="match status" value="1"/>
</dbReference>
<evidence type="ECO:0000256" key="10">
    <source>
        <dbReference type="RuleBase" id="RU000461"/>
    </source>
</evidence>
<keyword evidence="13" id="KW-1185">Reference proteome</keyword>
<dbReference type="AlphaFoldDB" id="A0AAD5PZD5"/>
<feature type="transmembrane region" description="Helical" evidence="11">
    <location>
        <begin position="12"/>
        <end position="29"/>
    </location>
</feature>
<feature type="binding site" description="axial binding residue" evidence="9">
    <location>
        <position position="467"/>
    </location>
    <ligand>
        <name>heme</name>
        <dbReference type="ChEBI" id="CHEBI:30413"/>
    </ligand>
    <ligandPart>
        <name>Fe</name>
        <dbReference type="ChEBI" id="CHEBI:18248"/>
    </ligandPart>
</feature>
<comment type="subcellular location">
    <subcellularLocation>
        <location evidence="2">Endoplasmic reticulum membrane</location>
    </subcellularLocation>
</comment>
<dbReference type="InterPro" id="IPR036396">
    <property type="entry name" value="Cyt_P450_sf"/>
</dbReference>
<name>A0AAD5PZD5_9CRUS</name>
<keyword evidence="8 11" id="KW-0472">Membrane</keyword>
<dbReference type="SUPFAM" id="SSF48264">
    <property type="entry name" value="Cytochrome P450"/>
    <property type="match status" value="1"/>
</dbReference>
<dbReference type="GO" id="GO:0005506">
    <property type="term" value="F:iron ion binding"/>
    <property type="evidence" value="ECO:0007669"/>
    <property type="project" value="InterPro"/>
</dbReference>
<evidence type="ECO:0000256" key="3">
    <source>
        <dbReference type="ARBA" id="ARBA00010617"/>
    </source>
</evidence>
<accession>A0AAD5PZD5</accession>
<evidence type="ECO:0000256" key="2">
    <source>
        <dbReference type="ARBA" id="ARBA00004586"/>
    </source>
</evidence>
<dbReference type="InterPro" id="IPR017972">
    <property type="entry name" value="Cyt_P450_CS"/>
</dbReference>
<dbReference type="GO" id="GO:0005789">
    <property type="term" value="C:endoplasmic reticulum membrane"/>
    <property type="evidence" value="ECO:0007669"/>
    <property type="project" value="UniProtKB-SubCell"/>
</dbReference>
<keyword evidence="10" id="KW-0560">Oxidoreductase</keyword>
<evidence type="ECO:0000256" key="5">
    <source>
        <dbReference type="ARBA" id="ARBA00022824"/>
    </source>
</evidence>
<dbReference type="PRINTS" id="PR00385">
    <property type="entry name" value="P450"/>
</dbReference>
<dbReference type="InterPro" id="IPR002401">
    <property type="entry name" value="Cyt_P450_E_grp-I"/>
</dbReference>
<gene>
    <name evidence="12" type="ORF">GHT06_010736</name>
</gene>
<dbReference type="PANTHER" id="PTHR24291">
    <property type="entry name" value="CYTOCHROME P450 FAMILY 4"/>
    <property type="match status" value="1"/>
</dbReference>
<dbReference type="GO" id="GO:0016705">
    <property type="term" value="F:oxidoreductase activity, acting on paired donors, with incorporation or reduction of molecular oxygen"/>
    <property type="evidence" value="ECO:0007669"/>
    <property type="project" value="InterPro"/>
</dbReference>
<dbReference type="GO" id="GO:0020037">
    <property type="term" value="F:heme binding"/>
    <property type="evidence" value="ECO:0007669"/>
    <property type="project" value="InterPro"/>
</dbReference>
<dbReference type="InterPro" id="IPR050196">
    <property type="entry name" value="Cytochrome_P450_Monoox"/>
</dbReference>